<evidence type="ECO:0000259" key="5">
    <source>
        <dbReference type="PROSITE" id="PS50931"/>
    </source>
</evidence>
<dbReference type="PANTHER" id="PTHR30346:SF0">
    <property type="entry name" value="HCA OPERON TRANSCRIPTIONAL ACTIVATOR HCAR"/>
    <property type="match status" value="1"/>
</dbReference>
<dbReference type="RefSeq" id="WP_203799258.1">
    <property type="nucleotide sequence ID" value="NZ_BAAAQE010000094.1"/>
</dbReference>
<evidence type="ECO:0000256" key="2">
    <source>
        <dbReference type="ARBA" id="ARBA00023015"/>
    </source>
</evidence>
<evidence type="ECO:0000313" key="7">
    <source>
        <dbReference type="Proteomes" id="UP000612282"/>
    </source>
</evidence>
<dbReference type="PANTHER" id="PTHR30346">
    <property type="entry name" value="TRANSCRIPTIONAL DUAL REGULATOR HCAR-RELATED"/>
    <property type="match status" value="1"/>
</dbReference>
<dbReference type="SUPFAM" id="SSF46785">
    <property type="entry name" value="Winged helix' DNA-binding domain"/>
    <property type="match status" value="1"/>
</dbReference>
<evidence type="ECO:0000313" key="6">
    <source>
        <dbReference type="EMBL" id="GID57064.1"/>
    </source>
</evidence>
<keyword evidence="7" id="KW-1185">Reference proteome</keyword>
<protein>
    <submittedName>
        <fullName evidence="6">LysR family transcriptional regulator</fullName>
    </submittedName>
</protein>
<sequence length="297" mass="31790">MPDLELRQLTYLIAVAETGSITRAAQRLRITQPALSRAVKTLERTVGVPLFLRRPHATELTAAGSVLLGEAYELVGRAGRAVERARDTRTLQVAVAGCDVLTVMATARAAGVPAQIVPFDWKMDLAQLRSGAVDVALLRDCFDRDGLHFVPVSTEPRVMVLSDNHPLAGTAAPTLAEVRDAPIACLRGMSPAERAHWAGADVDTRPWRPGPEVAGVSELITELRLGRSIAFVPASALHDVGDPAAPLPGIVTRPVEGLSPSRLEAAVATTDPAVRDFAYRLSSEVVERDRFPGVPQQ</sequence>
<name>A0ABQ3XEY5_9ACTN</name>
<dbReference type="Gene3D" id="1.10.10.10">
    <property type="entry name" value="Winged helix-like DNA-binding domain superfamily/Winged helix DNA-binding domain"/>
    <property type="match status" value="1"/>
</dbReference>
<feature type="domain" description="HTH lysR-type" evidence="5">
    <location>
        <begin position="4"/>
        <end position="61"/>
    </location>
</feature>
<dbReference type="Pfam" id="PF03466">
    <property type="entry name" value="LysR_substrate"/>
    <property type="match status" value="1"/>
</dbReference>
<evidence type="ECO:0000256" key="4">
    <source>
        <dbReference type="ARBA" id="ARBA00023163"/>
    </source>
</evidence>
<gene>
    <name evidence="6" type="ORF">Aco03nite_054680</name>
</gene>
<dbReference type="Proteomes" id="UP000612282">
    <property type="component" value="Unassembled WGS sequence"/>
</dbReference>
<proteinExistence type="inferred from homology"/>
<reference evidence="6 7" key="1">
    <citation type="submission" date="2021-01" db="EMBL/GenBank/DDBJ databases">
        <title>Whole genome shotgun sequence of Actinoplanes couchii NBRC 106145.</title>
        <authorList>
            <person name="Komaki H."/>
            <person name="Tamura T."/>
        </authorList>
    </citation>
    <scope>NUCLEOTIDE SEQUENCE [LARGE SCALE GENOMIC DNA]</scope>
    <source>
        <strain evidence="6 7">NBRC 106145</strain>
    </source>
</reference>
<evidence type="ECO:0000256" key="3">
    <source>
        <dbReference type="ARBA" id="ARBA00023125"/>
    </source>
</evidence>
<dbReference type="SUPFAM" id="SSF53850">
    <property type="entry name" value="Periplasmic binding protein-like II"/>
    <property type="match status" value="1"/>
</dbReference>
<dbReference type="InterPro" id="IPR036388">
    <property type="entry name" value="WH-like_DNA-bd_sf"/>
</dbReference>
<dbReference type="InterPro" id="IPR036390">
    <property type="entry name" value="WH_DNA-bd_sf"/>
</dbReference>
<dbReference type="EMBL" id="BOMG01000064">
    <property type="protein sequence ID" value="GID57064.1"/>
    <property type="molecule type" value="Genomic_DNA"/>
</dbReference>
<accession>A0ABQ3XEY5</accession>
<dbReference type="PRINTS" id="PR00039">
    <property type="entry name" value="HTHLYSR"/>
</dbReference>
<dbReference type="InterPro" id="IPR000847">
    <property type="entry name" value="LysR_HTH_N"/>
</dbReference>
<dbReference type="Gene3D" id="3.40.190.10">
    <property type="entry name" value="Periplasmic binding protein-like II"/>
    <property type="match status" value="2"/>
</dbReference>
<organism evidence="6 7">
    <name type="scientific">Actinoplanes couchii</name>
    <dbReference type="NCBI Taxonomy" id="403638"/>
    <lineage>
        <taxon>Bacteria</taxon>
        <taxon>Bacillati</taxon>
        <taxon>Actinomycetota</taxon>
        <taxon>Actinomycetes</taxon>
        <taxon>Micromonosporales</taxon>
        <taxon>Micromonosporaceae</taxon>
        <taxon>Actinoplanes</taxon>
    </lineage>
</organism>
<evidence type="ECO:0000256" key="1">
    <source>
        <dbReference type="ARBA" id="ARBA00009437"/>
    </source>
</evidence>
<dbReference type="PROSITE" id="PS50931">
    <property type="entry name" value="HTH_LYSR"/>
    <property type="match status" value="1"/>
</dbReference>
<dbReference type="Pfam" id="PF00126">
    <property type="entry name" value="HTH_1"/>
    <property type="match status" value="1"/>
</dbReference>
<keyword evidence="4" id="KW-0804">Transcription</keyword>
<dbReference type="InterPro" id="IPR005119">
    <property type="entry name" value="LysR_subst-bd"/>
</dbReference>
<keyword evidence="3" id="KW-0238">DNA-binding</keyword>
<comment type="similarity">
    <text evidence="1">Belongs to the LysR transcriptional regulatory family.</text>
</comment>
<comment type="caution">
    <text evidence="6">The sequence shown here is derived from an EMBL/GenBank/DDBJ whole genome shotgun (WGS) entry which is preliminary data.</text>
</comment>
<keyword evidence="2" id="KW-0805">Transcription regulation</keyword>